<organism evidence="2 3">
    <name type="scientific">Latilactobacillus fuchuensis DSM 14340 = JCM 11249</name>
    <dbReference type="NCBI Taxonomy" id="1423747"/>
    <lineage>
        <taxon>Bacteria</taxon>
        <taxon>Bacillati</taxon>
        <taxon>Bacillota</taxon>
        <taxon>Bacilli</taxon>
        <taxon>Lactobacillales</taxon>
        <taxon>Lactobacillaceae</taxon>
        <taxon>Latilactobacillus</taxon>
    </lineage>
</organism>
<dbReference type="STRING" id="1423747.FC69_GL000147"/>
<gene>
    <name evidence="2" type="ORF">FC69_GL000147</name>
</gene>
<dbReference type="InterPro" id="IPR045738">
    <property type="entry name" value="DUF6088"/>
</dbReference>
<comment type="caution">
    <text evidence="2">The sequence shown here is derived from an EMBL/GenBank/DDBJ whole genome shotgun (WGS) entry which is preliminary data.</text>
</comment>
<evidence type="ECO:0008006" key="4">
    <source>
        <dbReference type="Google" id="ProtNLM"/>
    </source>
</evidence>
<keyword evidence="1" id="KW-0812">Transmembrane</keyword>
<accession>A0A0R1RND8</accession>
<feature type="transmembrane region" description="Helical" evidence="1">
    <location>
        <begin position="12"/>
        <end position="32"/>
    </location>
</feature>
<dbReference type="Proteomes" id="UP000051264">
    <property type="component" value="Unassembled WGS sequence"/>
</dbReference>
<sequence length="228" mass="26616">MLYKCYNNWCDGFYEMFIYLINPYIWRLLMIIDKINNKVKRAPKGTLFILADFSNLEAPYNTIKDAVRKLVETEKLRIIYRGIYQKPNYSKTLQRMVPALPSEIAETYARKNDWRIIPAGETALNQLGLTTQVPNSYEYRSNGPSREIILKNGKKIKFRSTVSRDINMIYTSALVIEAFKALGENNVNSENLSIIKRKLTIDQFEQLKKDVLLSRNWIKDLVIKMEAS</sequence>
<dbReference type="AlphaFoldDB" id="A0A0R1RND8"/>
<evidence type="ECO:0000313" key="3">
    <source>
        <dbReference type="Proteomes" id="UP000051264"/>
    </source>
</evidence>
<dbReference type="Pfam" id="PF19570">
    <property type="entry name" value="DUF6088"/>
    <property type="match status" value="1"/>
</dbReference>
<evidence type="ECO:0000313" key="2">
    <source>
        <dbReference type="EMBL" id="KRL58717.1"/>
    </source>
</evidence>
<keyword evidence="1" id="KW-0472">Membrane</keyword>
<proteinExistence type="predicted"/>
<evidence type="ECO:0000256" key="1">
    <source>
        <dbReference type="SAM" id="Phobius"/>
    </source>
</evidence>
<name>A0A0R1RND8_9LACO</name>
<dbReference type="PATRIC" id="fig|1423747.3.peg.149"/>
<keyword evidence="1" id="KW-1133">Transmembrane helix</keyword>
<dbReference type="EMBL" id="AZEX01000064">
    <property type="protein sequence ID" value="KRL58717.1"/>
    <property type="molecule type" value="Genomic_DNA"/>
</dbReference>
<protein>
    <recommendedName>
        <fullName evidence="4">Transcriptional regulator, AbiEi antitoxin, Type IV TA system</fullName>
    </recommendedName>
</protein>
<reference evidence="2 3" key="1">
    <citation type="journal article" date="2015" name="Genome Announc.">
        <title>Expanding the biotechnology potential of lactobacilli through comparative genomics of 213 strains and associated genera.</title>
        <authorList>
            <person name="Sun Z."/>
            <person name="Harris H.M."/>
            <person name="McCann A."/>
            <person name="Guo C."/>
            <person name="Argimon S."/>
            <person name="Zhang W."/>
            <person name="Yang X."/>
            <person name="Jeffery I.B."/>
            <person name="Cooney J.C."/>
            <person name="Kagawa T.F."/>
            <person name="Liu W."/>
            <person name="Song Y."/>
            <person name="Salvetti E."/>
            <person name="Wrobel A."/>
            <person name="Rasinkangas P."/>
            <person name="Parkhill J."/>
            <person name="Rea M.C."/>
            <person name="O'Sullivan O."/>
            <person name="Ritari J."/>
            <person name="Douillard F.P."/>
            <person name="Paul Ross R."/>
            <person name="Yang R."/>
            <person name="Briner A.E."/>
            <person name="Felis G.E."/>
            <person name="de Vos W.M."/>
            <person name="Barrangou R."/>
            <person name="Klaenhammer T.R."/>
            <person name="Caufield P.W."/>
            <person name="Cui Y."/>
            <person name="Zhang H."/>
            <person name="O'Toole P.W."/>
        </authorList>
    </citation>
    <scope>NUCLEOTIDE SEQUENCE [LARGE SCALE GENOMIC DNA]</scope>
    <source>
        <strain evidence="2 3">DSM 14340</strain>
    </source>
</reference>